<evidence type="ECO:0000259" key="1">
    <source>
        <dbReference type="PROSITE" id="PS50994"/>
    </source>
</evidence>
<name>A0A0L6W0D9_9FIRM</name>
<dbReference type="GO" id="GO:0003676">
    <property type="term" value="F:nucleic acid binding"/>
    <property type="evidence" value="ECO:0007669"/>
    <property type="project" value="InterPro"/>
</dbReference>
<comment type="caution">
    <text evidence="2">The sequence shown here is derived from an EMBL/GenBank/DDBJ whole genome shotgun (WGS) entry which is preliminary data.</text>
</comment>
<reference evidence="3" key="1">
    <citation type="submission" date="2015-07" db="EMBL/GenBank/DDBJ databases">
        <title>Complete Genome of Thermincola ferriacetica strain Z-0001T.</title>
        <authorList>
            <person name="Lusk B."/>
            <person name="Badalamenti J.P."/>
            <person name="Parameswaran P."/>
            <person name="Bond D.R."/>
            <person name="Torres C.I."/>
        </authorList>
    </citation>
    <scope>NUCLEOTIDE SEQUENCE [LARGE SCALE GENOMIC DNA]</scope>
    <source>
        <strain evidence="3">Z-0001</strain>
    </source>
</reference>
<gene>
    <name evidence="2" type="ORF">Tfer_2404</name>
</gene>
<sequence length="133" mass="15890">MAVLYNDVIPFYRERGLSISAIITDNGREYNGTETHPYELYLALNDIEHRRTKVRRPLTNGFVERFNRTVLDEFFRKAFREKFFDNIDALQADLDNWLHHYNTKRPHRGYRNMGKGPIETITVYLEKMESKSD</sequence>
<organism evidence="2 3">
    <name type="scientific">Thermincola ferriacetica</name>
    <dbReference type="NCBI Taxonomy" id="281456"/>
    <lineage>
        <taxon>Bacteria</taxon>
        <taxon>Bacillati</taxon>
        <taxon>Bacillota</taxon>
        <taxon>Clostridia</taxon>
        <taxon>Eubacteriales</taxon>
        <taxon>Thermincolaceae</taxon>
        <taxon>Thermincola</taxon>
    </lineage>
</organism>
<keyword evidence="3" id="KW-1185">Reference proteome</keyword>
<proteinExistence type="predicted"/>
<dbReference type="PROSITE" id="PS50994">
    <property type="entry name" value="INTEGRASE"/>
    <property type="match status" value="1"/>
</dbReference>
<dbReference type="Pfam" id="PF13683">
    <property type="entry name" value="rve_3"/>
    <property type="match status" value="1"/>
</dbReference>
<dbReference type="GO" id="GO:0015074">
    <property type="term" value="P:DNA integration"/>
    <property type="evidence" value="ECO:0007669"/>
    <property type="project" value="InterPro"/>
</dbReference>
<dbReference type="Gene3D" id="3.30.420.10">
    <property type="entry name" value="Ribonuclease H-like superfamily/Ribonuclease H"/>
    <property type="match status" value="1"/>
</dbReference>
<evidence type="ECO:0000313" key="2">
    <source>
        <dbReference type="EMBL" id="KNZ68916.1"/>
    </source>
</evidence>
<accession>A0A0L6W0D9</accession>
<dbReference type="InterPro" id="IPR012337">
    <property type="entry name" value="RNaseH-like_sf"/>
</dbReference>
<dbReference type="InterPro" id="IPR036397">
    <property type="entry name" value="RNaseH_sf"/>
</dbReference>
<dbReference type="SUPFAM" id="SSF53098">
    <property type="entry name" value="Ribonuclease H-like"/>
    <property type="match status" value="1"/>
</dbReference>
<evidence type="ECO:0000313" key="3">
    <source>
        <dbReference type="Proteomes" id="UP000037175"/>
    </source>
</evidence>
<dbReference type="InterPro" id="IPR001584">
    <property type="entry name" value="Integrase_cat-core"/>
</dbReference>
<dbReference type="EMBL" id="LGTE01000019">
    <property type="protein sequence ID" value="KNZ68916.1"/>
    <property type="molecule type" value="Genomic_DNA"/>
</dbReference>
<dbReference type="AlphaFoldDB" id="A0A0L6W0D9"/>
<feature type="domain" description="Integrase catalytic" evidence="1">
    <location>
        <begin position="1"/>
        <end position="125"/>
    </location>
</feature>
<protein>
    <submittedName>
        <fullName evidence="2">Integrase core domain protein</fullName>
    </submittedName>
</protein>
<dbReference type="Proteomes" id="UP000037175">
    <property type="component" value="Unassembled WGS sequence"/>
</dbReference>